<dbReference type="Pfam" id="PF13801">
    <property type="entry name" value="Metal_resist"/>
    <property type="match status" value="1"/>
</dbReference>
<dbReference type="Gene3D" id="1.20.120.1490">
    <property type="match status" value="1"/>
</dbReference>
<evidence type="ECO:0008006" key="3">
    <source>
        <dbReference type="Google" id="ProtNLM"/>
    </source>
</evidence>
<evidence type="ECO:0000313" key="2">
    <source>
        <dbReference type="Proteomes" id="UP000067626"/>
    </source>
</evidence>
<protein>
    <recommendedName>
        <fullName evidence="3">Periplasmic heavy metal sensor</fullName>
    </recommendedName>
</protein>
<keyword evidence="2" id="KW-1185">Reference proteome</keyword>
<sequence length="186" mass="20383">MVGFLIGTACLVGLFSMLRRGGWEGRCGGRGWGGDWQGRFGGPWDGEGGPPWSRGGGGGFQGRRRRMLGFLFERLDTTAGQEKVITAALDDLRSTAEAHRGELRRTRADVAAATRSPSFDETRLGELFARHDDALTTMRKELVGALAKIHAVLDDRQRERLADLLESGSFFGGMRHGRGRHGRAWA</sequence>
<evidence type="ECO:0000313" key="1">
    <source>
        <dbReference type="EMBL" id="AKT39414.1"/>
    </source>
</evidence>
<dbReference type="Proteomes" id="UP000067626">
    <property type="component" value="Chromosome"/>
</dbReference>
<name>A0A0K1EEY4_CHOCO</name>
<accession>A0A0K1EEY4</accession>
<dbReference type="RefSeq" id="WP_050431508.1">
    <property type="nucleotide sequence ID" value="NZ_CP012159.1"/>
</dbReference>
<gene>
    <name evidence="1" type="ORF">CMC5_035610</name>
</gene>
<dbReference type="AlphaFoldDB" id="A0A0K1EEY4"/>
<dbReference type="OrthoDB" id="5512011at2"/>
<proteinExistence type="predicted"/>
<dbReference type="STRING" id="52.CMC5_035610"/>
<reference evidence="1 2" key="1">
    <citation type="submission" date="2015-07" db="EMBL/GenBank/DDBJ databases">
        <title>Genome analysis of myxobacterium Chondromyces crocatus Cm c5 reveals a high potential for natural compound synthesis and the genetic basis for the loss of fruiting body formation.</title>
        <authorList>
            <person name="Zaburannyi N."/>
            <person name="Bunk B."/>
            <person name="Maier J."/>
            <person name="Overmann J."/>
            <person name="Mueller R."/>
        </authorList>
    </citation>
    <scope>NUCLEOTIDE SEQUENCE [LARGE SCALE GENOMIC DNA]</scope>
    <source>
        <strain evidence="1 2">Cm c5</strain>
    </source>
</reference>
<dbReference type="KEGG" id="ccro:CMC5_035610"/>
<dbReference type="InterPro" id="IPR025961">
    <property type="entry name" value="Metal_resist"/>
</dbReference>
<dbReference type="EMBL" id="CP012159">
    <property type="protein sequence ID" value="AKT39414.1"/>
    <property type="molecule type" value="Genomic_DNA"/>
</dbReference>
<organism evidence="1 2">
    <name type="scientific">Chondromyces crocatus</name>
    <dbReference type="NCBI Taxonomy" id="52"/>
    <lineage>
        <taxon>Bacteria</taxon>
        <taxon>Pseudomonadati</taxon>
        <taxon>Myxococcota</taxon>
        <taxon>Polyangia</taxon>
        <taxon>Polyangiales</taxon>
        <taxon>Polyangiaceae</taxon>
        <taxon>Chondromyces</taxon>
    </lineage>
</organism>